<evidence type="ECO:0000256" key="4">
    <source>
        <dbReference type="ARBA" id="ARBA00022989"/>
    </source>
</evidence>
<dbReference type="AlphaFoldDB" id="A6NSP6"/>
<feature type="transmembrane region" description="Helical" evidence="6">
    <location>
        <begin position="183"/>
        <end position="203"/>
    </location>
</feature>
<feature type="transmembrane region" description="Helical" evidence="6">
    <location>
        <begin position="81"/>
        <end position="105"/>
    </location>
</feature>
<evidence type="ECO:0000256" key="1">
    <source>
        <dbReference type="ARBA" id="ARBA00004141"/>
    </source>
</evidence>
<reference evidence="7 8" key="2">
    <citation type="submission" date="2007-06" db="EMBL/GenBank/DDBJ databases">
        <title>Draft genome sequence of Pseudoflavonifractor capillosus ATCC 29799.</title>
        <authorList>
            <person name="Sudarsanam P."/>
            <person name="Ley R."/>
            <person name="Guruge J."/>
            <person name="Turnbaugh P.J."/>
            <person name="Mahowald M."/>
            <person name="Liep D."/>
            <person name="Gordon J."/>
        </authorList>
    </citation>
    <scope>NUCLEOTIDE SEQUENCE [LARGE SCALE GENOMIC DNA]</scope>
    <source>
        <strain evidence="7 8">ATCC 29799</strain>
    </source>
</reference>
<protein>
    <submittedName>
        <fullName evidence="7">Cobalt transport protein</fullName>
    </submittedName>
</protein>
<keyword evidence="8" id="KW-1185">Reference proteome</keyword>
<dbReference type="PANTHER" id="PTHR34857:SF2">
    <property type="entry name" value="SLL0384 PROTEIN"/>
    <property type="match status" value="1"/>
</dbReference>
<organism evidence="7 8">
    <name type="scientific">Pseudoflavonifractor capillosus ATCC 29799</name>
    <dbReference type="NCBI Taxonomy" id="411467"/>
    <lineage>
        <taxon>Bacteria</taxon>
        <taxon>Bacillati</taxon>
        <taxon>Bacillota</taxon>
        <taxon>Clostridia</taxon>
        <taxon>Eubacteriales</taxon>
        <taxon>Oscillospiraceae</taxon>
        <taxon>Pseudoflavonifractor</taxon>
    </lineage>
</organism>
<evidence type="ECO:0000313" key="8">
    <source>
        <dbReference type="Proteomes" id="UP000003639"/>
    </source>
</evidence>
<name>A6NSP6_9FIRM</name>
<dbReference type="STRING" id="411467.BACCAP_01225"/>
<dbReference type="Proteomes" id="UP000003639">
    <property type="component" value="Unassembled WGS sequence"/>
</dbReference>
<dbReference type="InterPro" id="IPR003339">
    <property type="entry name" value="ABC/ECF_trnsptr_transmembrane"/>
</dbReference>
<gene>
    <name evidence="7" type="ORF">BACCAP_01225</name>
</gene>
<keyword evidence="5 6" id="KW-0472">Membrane</keyword>
<evidence type="ECO:0000256" key="5">
    <source>
        <dbReference type="ARBA" id="ARBA00023136"/>
    </source>
</evidence>
<evidence type="ECO:0000313" key="7">
    <source>
        <dbReference type="EMBL" id="EDN00873.1"/>
    </source>
</evidence>
<sequence>MTRMQEIVLLLLCIIVLLLCKKAGRAVAVVLLFLLMTLGDQLLVSRLSGVAQYAVLLICHVLRFLLPLAVSFYLVTKTVTVGAYISAFTAMRLPGVVVIPMAVMFRFVPTMTEEWQAVSQALRLRGLGATGINSILHPMRLLEYLLVPFLLQCSEVVDEMSAAVMARGFDKDRPRTNYLELKLGVLDGVLILASLAVTVWNLAF</sequence>
<dbReference type="InterPro" id="IPR051611">
    <property type="entry name" value="ECF_transporter_component"/>
</dbReference>
<evidence type="ECO:0000256" key="3">
    <source>
        <dbReference type="ARBA" id="ARBA00022692"/>
    </source>
</evidence>
<accession>A6NSP6</accession>
<feature type="transmembrane region" description="Helical" evidence="6">
    <location>
        <begin position="50"/>
        <end position="74"/>
    </location>
</feature>
<comment type="caution">
    <text evidence="7">The sequence shown here is derived from an EMBL/GenBank/DDBJ whole genome shotgun (WGS) entry which is preliminary data.</text>
</comment>
<dbReference type="CDD" id="cd16914">
    <property type="entry name" value="EcfT"/>
    <property type="match status" value="1"/>
</dbReference>
<dbReference type="PANTHER" id="PTHR34857">
    <property type="entry name" value="SLL0384 PROTEIN"/>
    <property type="match status" value="1"/>
</dbReference>
<comment type="subcellular location">
    <subcellularLocation>
        <location evidence="1">Membrane</location>
        <topology evidence="1">Multi-pass membrane protein</topology>
    </subcellularLocation>
</comment>
<keyword evidence="2" id="KW-1003">Cell membrane</keyword>
<dbReference type="eggNOG" id="COG0619">
    <property type="taxonomic scope" value="Bacteria"/>
</dbReference>
<evidence type="ECO:0000256" key="2">
    <source>
        <dbReference type="ARBA" id="ARBA00022475"/>
    </source>
</evidence>
<evidence type="ECO:0000256" key="6">
    <source>
        <dbReference type="SAM" id="Phobius"/>
    </source>
</evidence>
<dbReference type="EMBL" id="AAXG02000009">
    <property type="protein sequence ID" value="EDN00873.1"/>
    <property type="molecule type" value="Genomic_DNA"/>
</dbReference>
<proteinExistence type="predicted"/>
<keyword evidence="3 6" id="KW-0812">Transmembrane</keyword>
<dbReference type="GO" id="GO:0005886">
    <property type="term" value="C:plasma membrane"/>
    <property type="evidence" value="ECO:0007669"/>
    <property type="project" value="UniProtKB-ARBA"/>
</dbReference>
<reference evidence="7 8" key="1">
    <citation type="submission" date="2007-04" db="EMBL/GenBank/DDBJ databases">
        <authorList>
            <person name="Fulton L."/>
            <person name="Clifton S."/>
            <person name="Fulton B."/>
            <person name="Xu J."/>
            <person name="Minx P."/>
            <person name="Pepin K.H."/>
            <person name="Johnson M."/>
            <person name="Thiruvilangam P."/>
            <person name="Bhonagiri V."/>
            <person name="Nash W.E."/>
            <person name="Mardis E.R."/>
            <person name="Wilson R.K."/>
        </authorList>
    </citation>
    <scope>NUCLEOTIDE SEQUENCE [LARGE SCALE GENOMIC DNA]</scope>
    <source>
        <strain evidence="7 8">ATCC 29799</strain>
    </source>
</reference>
<dbReference type="Pfam" id="PF02361">
    <property type="entry name" value="CbiQ"/>
    <property type="match status" value="1"/>
</dbReference>
<keyword evidence="4 6" id="KW-1133">Transmembrane helix</keyword>